<dbReference type="VEuPathDB" id="VectorBase:HLOH_048600"/>
<accession>A0A9J6GBZ6</accession>
<dbReference type="Proteomes" id="UP000821853">
    <property type="component" value="Chromosome 4"/>
</dbReference>
<dbReference type="InterPro" id="IPR012337">
    <property type="entry name" value="RNaseH-like_sf"/>
</dbReference>
<gene>
    <name evidence="1" type="ORF">HPB48_006687</name>
</gene>
<dbReference type="AlphaFoldDB" id="A0A9J6GBZ6"/>
<reference evidence="1 2" key="1">
    <citation type="journal article" date="2020" name="Cell">
        <title>Large-Scale Comparative Analyses of Tick Genomes Elucidate Their Genetic Diversity and Vector Capacities.</title>
        <authorList>
            <consortium name="Tick Genome and Microbiome Consortium (TIGMIC)"/>
            <person name="Jia N."/>
            <person name="Wang J."/>
            <person name="Shi W."/>
            <person name="Du L."/>
            <person name="Sun Y."/>
            <person name="Zhan W."/>
            <person name="Jiang J.F."/>
            <person name="Wang Q."/>
            <person name="Zhang B."/>
            <person name="Ji P."/>
            <person name="Bell-Sakyi L."/>
            <person name="Cui X.M."/>
            <person name="Yuan T.T."/>
            <person name="Jiang B.G."/>
            <person name="Yang W.F."/>
            <person name="Lam T.T."/>
            <person name="Chang Q.C."/>
            <person name="Ding S.J."/>
            <person name="Wang X.J."/>
            <person name="Zhu J.G."/>
            <person name="Ruan X.D."/>
            <person name="Zhao L."/>
            <person name="Wei J.T."/>
            <person name="Ye R.Z."/>
            <person name="Que T.C."/>
            <person name="Du C.H."/>
            <person name="Zhou Y.H."/>
            <person name="Cheng J.X."/>
            <person name="Dai P.F."/>
            <person name="Guo W.B."/>
            <person name="Han X.H."/>
            <person name="Huang E.J."/>
            <person name="Li L.F."/>
            <person name="Wei W."/>
            <person name="Gao Y.C."/>
            <person name="Liu J.Z."/>
            <person name="Shao H.Z."/>
            <person name="Wang X."/>
            <person name="Wang C.C."/>
            <person name="Yang T.C."/>
            <person name="Huo Q.B."/>
            <person name="Li W."/>
            <person name="Chen H.Y."/>
            <person name="Chen S.E."/>
            <person name="Zhou L.G."/>
            <person name="Ni X.B."/>
            <person name="Tian J.H."/>
            <person name="Sheng Y."/>
            <person name="Liu T."/>
            <person name="Pan Y.S."/>
            <person name="Xia L.Y."/>
            <person name="Li J."/>
            <person name="Zhao F."/>
            <person name="Cao W.C."/>
        </authorList>
    </citation>
    <scope>NUCLEOTIDE SEQUENCE [LARGE SCALE GENOMIC DNA]</scope>
    <source>
        <strain evidence="1">HaeL-2018</strain>
    </source>
</reference>
<evidence type="ECO:0000313" key="1">
    <source>
        <dbReference type="EMBL" id="KAH9372383.1"/>
    </source>
</evidence>
<organism evidence="1 2">
    <name type="scientific">Haemaphysalis longicornis</name>
    <name type="common">Bush tick</name>
    <dbReference type="NCBI Taxonomy" id="44386"/>
    <lineage>
        <taxon>Eukaryota</taxon>
        <taxon>Metazoa</taxon>
        <taxon>Ecdysozoa</taxon>
        <taxon>Arthropoda</taxon>
        <taxon>Chelicerata</taxon>
        <taxon>Arachnida</taxon>
        <taxon>Acari</taxon>
        <taxon>Parasitiformes</taxon>
        <taxon>Ixodida</taxon>
        <taxon>Ixodoidea</taxon>
        <taxon>Ixodidae</taxon>
        <taxon>Haemaphysalinae</taxon>
        <taxon>Haemaphysalis</taxon>
    </lineage>
</organism>
<proteinExistence type="predicted"/>
<evidence type="ECO:0000313" key="2">
    <source>
        <dbReference type="Proteomes" id="UP000821853"/>
    </source>
</evidence>
<dbReference type="EMBL" id="JABSTR010000006">
    <property type="protein sequence ID" value="KAH9372383.1"/>
    <property type="molecule type" value="Genomic_DNA"/>
</dbReference>
<dbReference type="Gene3D" id="3.30.420.10">
    <property type="entry name" value="Ribonuclease H-like superfamily/Ribonuclease H"/>
    <property type="match status" value="1"/>
</dbReference>
<name>A0A9J6GBZ6_HAELO</name>
<keyword evidence="2" id="KW-1185">Reference proteome</keyword>
<dbReference type="GO" id="GO:0003676">
    <property type="term" value="F:nucleic acid binding"/>
    <property type="evidence" value="ECO:0007669"/>
    <property type="project" value="InterPro"/>
</dbReference>
<dbReference type="SUPFAM" id="SSF53098">
    <property type="entry name" value="Ribonuclease H-like"/>
    <property type="match status" value="1"/>
</dbReference>
<dbReference type="InterPro" id="IPR036397">
    <property type="entry name" value="RNaseH_sf"/>
</dbReference>
<comment type="caution">
    <text evidence="1">The sequence shown here is derived from an EMBL/GenBank/DDBJ whole genome shotgun (WGS) entry which is preliminary data.</text>
</comment>
<protein>
    <submittedName>
        <fullName evidence="1">Uncharacterized protein</fullName>
    </submittedName>
</protein>
<sequence length="129" mass="14621">MTCSSLECSFPKGIVVIKGVNNGPNTCHESCTMRNVWVSNHWWRELQTVAGSFRTLSYDDMDTRFPGVLVRLDYGRKKSLAFLCGLDDPRLRPSAYQYAMVRDNVNLLNVNQVSLTFQNEDGNASPNLR</sequence>